<dbReference type="InterPro" id="IPR036236">
    <property type="entry name" value="Znf_C2H2_sf"/>
</dbReference>
<feature type="domain" description="C2H2-type" evidence="13">
    <location>
        <begin position="344"/>
        <end position="371"/>
    </location>
</feature>
<dbReference type="InterPro" id="IPR012934">
    <property type="entry name" value="Znf_AD"/>
</dbReference>
<feature type="binding site" evidence="12">
    <location>
        <position position="62"/>
    </location>
    <ligand>
        <name>Zn(2+)</name>
        <dbReference type="ChEBI" id="CHEBI:29105"/>
    </ligand>
</feature>
<feature type="domain" description="C2H2-type" evidence="13">
    <location>
        <begin position="316"/>
        <end position="343"/>
    </location>
</feature>
<dbReference type="PROSITE" id="PS50157">
    <property type="entry name" value="ZINC_FINGER_C2H2_2"/>
    <property type="match status" value="6"/>
</dbReference>
<dbReference type="GO" id="GO:0000981">
    <property type="term" value="F:DNA-binding transcription factor activity, RNA polymerase II-specific"/>
    <property type="evidence" value="ECO:0007669"/>
    <property type="project" value="TreeGrafter"/>
</dbReference>
<protein>
    <recommendedName>
        <fullName evidence="17">Zinc finger protein</fullName>
    </recommendedName>
</protein>
<dbReference type="GO" id="GO:0005634">
    <property type="term" value="C:nucleus"/>
    <property type="evidence" value="ECO:0007669"/>
    <property type="project" value="UniProtKB-SubCell"/>
</dbReference>
<feature type="domain" description="C2H2-type" evidence="13">
    <location>
        <begin position="372"/>
        <end position="399"/>
    </location>
</feature>
<dbReference type="SMART" id="SM00868">
    <property type="entry name" value="zf-AD"/>
    <property type="match status" value="1"/>
</dbReference>
<dbReference type="Gene3D" id="3.40.1800.20">
    <property type="match status" value="1"/>
</dbReference>
<dbReference type="GO" id="GO:0045892">
    <property type="term" value="P:negative regulation of DNA-templated transcription"/>
    <property type="evidence" value="ECO:0007669"/>
    <property type="project" value="UniProtKB-ARBA"/>
</dbReference>
<dbReference type="OrthoDB" id="6609129at2759"/>
<dbReference type="AlphaFoldDB" id="A0A8I6RR24"/>
<evidence type="ECO:0000256" key="7">
    <source>
        <dbReference type="ARBA" id="ARBA00023015"/>
    </source>
</evidence>
<evidence type="ECO:0000313" key="16">
    <source>
        <dbReference type="Proteomes" id="UP000494040"/>
    </source>
</evidence>
<dbReference type="SMART" id="SM00355">
    <property type="entry name" value="ZnF_C2H2"/>
    <property type="match status" value="6"/>
</dbReference>
<evidence type="ECO:0000259" key="14">
    <source>
        <dbReference type="PROSITE" id="PS51915"/>
    </source>
</evidence>
<feature type="binding site" evidence="12">
    <location>
        <position position="17"/>
    </location>
    <ligand>
        <name>Zn(2+)</name>
        <dbReference type="ChEBI" id="CHEBI:29105"/>
    </ligand>
</feature>
<feature type="domain" description="C2H2-type" evidence="13">
    <location>
        <begin position="262"/>
        <end position="289"/>
    </location>
</feature>
<evidence type="ECO:0000256" key="2">
    <source>
        <dbReference type="ARBA" id="ARBA00006991"/>
    </source>
</evidence>
<keyword evidence="9" id="KW-0804">Transcription</keyword>
<keyword evidence="16" id="KW-1185">Reference proteome</keyword>
<dbReference type="SUPFAM" id="SSF57716">
    <property type="entry name" value="Glucocorticoid receptor-like (DNA-binding domain)"/>
    <property type="match status" value="1"/>
</dbReference>
<dbReference type="Pfam" id="PF13912">
    <property type="entry name" value="zf-C2H2_6"/>
    <property type="match status" value="1"/>
</dbReference>
<comment type="similarity">
    <text evidence="2">Belongs to the krueppel C2H2-type zinc-finger protein family.</text>
</comment>
<dbReference type="GO" id="GO:0000978">
    <property type="term" value="F:RNA polymerase II cis-regulatory region sequence-specific DNA binding"/>
    <property type="evidence" value="ECO:0007669"/>
    <property type="project" value="TreeGrafter"/>
</dbReference>
<dbReference type="FunFam" id="3.30.160.60:FF:000709">
    <property type="entry name" value="GDNF-inducible zinc finger protein 1"/>
    <property type="match status" value="1"/>
</dbReference>
<dbReference type="EnsemblMetazoa" id="XM_014391101.2">
    <property type="protein sequence ID" value="XP_014246587.1"/>
    <property type="gene ID" value="LOC106664988"/>
</dbReference>
<evidence type="ECO:0000313" key="15">
    <source>
        <dbReference type="EnsemblMetazoa" id="XP_014246587.1"/>
    </source>
</evidence>
<keyword evidence="3 12" id="KW-0479">Metal-binding</keyword>
<evidence type="ECO:0000256" key="11">
    <source>
        <dbReference type="PROSITE-ProRule" id="PRU00042"/>
    </source>
</evidence>
<feature type="domain" description="ZAD" evidence="14">
    <location>
        <begin position="12"/>
        <end position="86"/>
    </location>
</feature>
<evidence type="ECO:0000259" key="13">
    <source>
        <dbReference type="PROSITE" id="PS50157"/>
    </source>
</evidence>
<keyword evidence="4" id="KW-0677">Repeat</keyword>
<dbReference type="RefSeq" id="XP_014246587.1">
    <property type="nucleotide sequence ID" value="XM_014391101.2"/>
</dbReference>
<evidence type="ECO:0000256" key="1">
    <source>
        <dbReference type="ARBA" id="ARBA00004123"/>
    </source>
</evidence>
<evidence type="ECO:0000256" key="4">
    <source>
        <dbReference type="ARBA" id="ARBA00022737"/>
    </source>
</evidence>
<feature type="domain" description="C2H2-type" evidence="13">
    <location>
        <begin position="234"/>
        <end position="261"/>
    </location>
</feature>
<keyword evidence="7" id="KW-0805">Transcription regulation</keyword>
<evidence type="ECO:0000256" key="10">
    <source>
        <dbReference type="ARBA" id="ARBA00023242"/>
    </source>
</evidence>
<reference evidence="15" key="1">
    <citation type="submission" date="2022-01" db="UniProtKB">
        <authorList>
            <consortium name="EnsemblMetazoa"/>
        </authorList>
    </citation>
    <scope>IDENTIFICATION</scope>
</reference>
<evidence type="ECO:0000256" key="12">
    <source>
        <dbReference type="PROSITE-ProRule" id="PRU01263"/>
    </source>
</evidence>
<evidence type="ECO:0000256" key="9">
    <source>
        <dbReference type="ARBA" id="ARBA00023163"/>
    </source>
</evidence>
<dbReference type="FunFam" id="3.30.160.60:FF:001049">
    <property type="entry name" value="zinc finger protein 319"/>
    <property type="match status" value="1"/>
</dbReference>
<dbReference type="PANTHER" id="PTHR23235:SF120">
    <property type="entry name" value="KRUPPEL-LIKE FACTOR 15"/>
    <property type="match status" value="1"/>
</dbReference>
<feature type="binding site" evidence="12">
    <location>
        <position position="14"/>
    </location>
    <ligand>
        <name>Zn(2+)</name>
        <dbReference type="ChEBI" id="CHEBI:29105"/>
    </ligand>
</feature>
<dbReference type="Proteomes" id="UP000494040">
    <property type="component" value="Unassembled WGS sequence"/>
</dbReference>
<dbReference type="Pfam" id="PF07776">
    <property type="entry name" value="zf-AD"/>
    <property type="match status" value="1"/>
</dbReference>
<dbReference type="FunFam" id="3.30.160.60:FF:000744">
    <property type="entry name" value="zinc finger E-box-binding homeobox 1"/>
    <property type="match status" value="1"/>
</dbReference>
<keyword evidence="8" id="KW-0238">DNA-binding</keyword>
<keyword evidence="6 12" id="KW-0862">Zinc</keyword>
<dbReference type="PROSITE" id="PS51915">
    <property type="entry name" value="ZAD"/>
    <property type="match status" value="1"/>
</dbReference>
<organism evidence="15 16">
    <name type="scientific">Cimex lectularius</name>
    <name type="common">Bed bug</name>
    <name type="synonym">Acanthia lectularia</name>
    <dbReference type="NCBI Taxonomy" id="79782"/>
    <lineage>
        <taxon>Eukaryota</taxon>
        <taxon>Metazoa</taxon>
        <taxon>Ecdysozoa</taxon>
        <taxon>Arthropoda</taxon>
        <taxon>Hexapoda</taxon>
        <taxon>Insecta</taxon>
        <taxon>Pterygota</taxon>
        <taxon>Neoptera</taxon>
        <taxon>Paraneoptera</taxon>
        <taxon>Hemiptera</taxon>
        <taxon>Heteroptera</taxon>
        <taxon>Panheteroptera</taxon>
        <taxon>Cimicomorpha</taxon>
        <taxon>Cimicidae</taxon>
        <taxon>Cimex</taxon>
    </lineage>
</organism>
<sequence length="400" mass="46302">MEKANFFFPQDNVCRLCCLVHDKLLPIFDNSGSRVEEKIKDCLPSLDIKQGDGKPQLICLDCMTKLNMFYEFLHQCIQAEKKLDSYADKCHPQEETILKNINHHDVNSCIWVSDQSSKTQEPLNVGLENEGVIVLSKLDSTLNDSSVQDLVVMVELKYKDNLSSNGTSILELSPMKSISNPAEGPSYETLLDLDTIKENNIINYMGDQNHLSIGEKINEQKKESNQPAKDKVLYECTYCERKFNRRTRLNYHLASHTAIRPHKCDQCDKTFAMRWDLNLHQKVHTRTFACELCDKVFITKSKLDRHARVHTGEKPYPCSHCGKSFGEKRNLDNHIRTHTGIRPFVCAICEKTFAIRSHMVEHLNIHKKTPPFRCPVCSKTFKWRTNYKRHLRLHQGYNCK</sequence>
<evidence type="ECO:0000256" key="6">
    <source>
        <dbReference type="ARBA" id="ARBA00022833"/>
    </source>
</evidence>
<evidence type="ECO:0000256" key="3">
    <source>
        <dbReference type="ARBA" id="ARBA00022723"/>
    </source>
</evidence>
<dbReference type="GeneID" id="106664988"/>
<proteinExistence type="inferred from homology"/>
<evidence type="ECO:0000256" key="8">
    <source>
        <dbReference type="ARBA" id="ARBA00023125"/>
    </source>
</evidence>
<dbReference type="FunFam" id="3.30.160.60:FF:001843">
    <property type="entry name" value="Zinc finger 30C"/>
    <property type="match status" value="1"/>
</dbReference>
<feature type="domain" description="C2H2-type" evidence="13">
    <location>
        <begin position="288"/>
        <end position="315"/>
    </location>
</feature>
<evidence type="ECO:0008006" key="17">
    <source>
        <dbReference type="Google" id="ProtNLM"/>
    </source>
</evidence>
<evidence type="ECO:0000256" key="5">
    <source>
        <dbReference type="ARBA" id="ARBA00022771"/>
    </source>
</evidence>
<dbReference type="GO" id="GO:0008270">
    <property type="term" value="F:zinc ion binding"/>
    <property type="evidence" value="ECO:0007669"/>
    <property type="project" value="UniProtKB-UniRule"/>
</dbReference>
<keyword evidence="5 11" id="KW-0863">Zinc-finger</keyword>
<dbReference type="SUPFAM" id="SSF57667">
    <property type="entry name" value="beta-beta-alpha zinc fingers"/>
    <property type="match status" value="3"/>
</dbReference>
<dbReference type="KEGG" id="clec:106664988"/>
<dbReference type="FunFam" id="3.30.160.60:FF:000912">
    <property type="entry name" value="Zinc finger protein 660"/>
    <property type="match status" value="1"/>
</dbReference>
<dbReference type="PROSITE" id="PS00028">
    <property type="entry name" value="ZINC_FINGER_C2H2_1"/>
    <property type="match status" value="6"/>
</dbReference>
<dbReference type="OMA" id="MWESEAN"/>
<accession>A0A8I6RR24</accession>
<keyword evidence="10" id="KW-0539">Nucleus</keyword>
<dbReference type="PANTHER" id="PTHR23235">
    <property type="entry name" value="KRUEPPEL-LIKE TRANSCRIPTION FACTOR"/>
    <property type="match status" value="1"/>
</dbReference>
<dbReference type="Gene3D" id="3.30.160.60">
    <property type="entry name" value="Classic Zinc Finger"/>
    <property type="match status" value="6"/>
</dbReference>
<name>A0A8I6RR24_CIMLE</name>
<comment type="subcellular location">
    <subcellularLocation>
        <location evidence="1">Nucleus</location>
    </subcellularLocation>
</comment>
<feature type="binding site" evidence="12">
    <location>
        <position position="59"/>
    </location>
    <ligand>
        <name>Zn(2+)</name>
        <dbReference type="ChEBI" id="CHEBI:29105"/>
    </ligand>
</feature>
<dbReference type="InterPro" id="IPR013087">
    <property type="entry name" value="Znf_C2H2_type"/>
</dbReference>
<dbReference type="Pfam" id="PF00096">
    <property type="entry name" value="zf-C2H2"/>
    <property type="match status" value="5"/>
</dbReference>